<reference evidence="6 7" key="1">
    <citation type="submission" date="2010-12" db="EMBL/GenBank/DDBJ databases">
        <title>Whole genome sequence of Anaerolinea thermophila UNI-1.</title>
        <authorList>
            <person name="Narita-Yamada S."/>
            <person name="Kishi E."/>
            <person name="Watanabe Y."/>
            <person name="Takasaki K."/>
            <person name="Ankai A."/>
            <person name="Oguchi A."/>
            <person name="Fukui S."/>
            <person name="Takahashi M."/>
            <person name="Yashiro I."/>
            <person name="Hosoyama A."/>
            <person name="Sekiguchi Y."/>
            <person name="Hanada S."/>
            <person name="Fujita N."/>
        </authorList>
    </citation>
    <scope>NUCLEOTIDE SEQUENCE [LARGE SCALE GENOMIC DNA]</scope>
    <source>
        <strain evidence="7">DSM 14523 / JCM 11388 / NBRC 100420 / UNI-1</strain>
    </source>
</reference>
<dbReference type="PANTHER" id="PTHR10724:SF7">
    <property type="entry name" value="SMALL RIBOSOMAL SUBUNIT PROTEIN BS1C"/>
    <property type="match status" value="1"/>
</dbReference>
<sequence>MESEVTTQGVESKPQIQPKQHFRAKVLKISLAGAAVDLGIGQPAFLHISQIQPLDDEPIKRVSDVLQEGQEIDVWVKRVKEGRIEVTTFKPLDLEWRDLKKGMVVKGTVVRLEKFGAFVEIGAERPGLLHISEMAHGYVREPSEVVKEGDEIEVEVIDFNRKKRQIKLSRKALLPEPVKEEEPIQAFIEPPKRERPKDREKDKEKDKEKAQRRKKAKAPRTREEDTISVDALLESLGEEPQPEVETAMAIAWREAMERAKARKAEEKGRKKATSQEQEEILARTLENKVQTS</sequence>
<evidence type="ECO:0000256" key="3">
    <source>
        <dbReference type="ARBA" id="ARBA00023274"/>
    </source>
</evidence>
<keyword evidence="3" id="KW-0687">Ribonucleoprotein</keyword>
<dbReference type="InterPro" id="IPR050437">
    <property type="entry name" value="Ribos_protein_bS1-like"/>
</dbReference>
<keyword evidence="7" id="KW-1185">Reference proteome</keyword>
<dbReference type="FunFam" id="2.40.50.140:FF:000051">
    <property type="entry name" value="RNA-binding transcriptional accessory protein"/>
    <property type="match status" value="1"/>
</dbReference>
<dbReference type="RefSeq" id="WP_013560921.1">
    <property type="nucleotide sequence ID" value="NC_014960.1"/>
</dbReference>
<dbReference type="STRING" id="926569.ANT_25400"/>
<keyword evidence="2" id="KW-0689">Ribosomal protein</keyword>
<dbReference type="PANTHER" id="PTHR10724">
    <property type="entry name" value="30S RIBOSOMAL PROTEIN S1"/>
    <property type="match status" value="1"/>
</dbReference>
<organism evidence="6 7">
    <name type="scientific">Anaerolinea thermophila (strain DSM 14523 / JCM 11388 / NBRC 100420 / UNI-1)</name>
    <dbReference type="NCBI Taxonomy" id="926569"/>
    <lineage>
        <taxon>Bacteria</taxon>
        <taxon>Bacillati</taxon>
        <taxon>Chloroflexota</taxon>
        <taxon>Anaerolineae</taxon>
        <taxon>Anaerolineales</taxon>
        <taxon>Anaerolineaceae</taxon>
        <taxon>Anaerolinea</taxon>
    </lineage>
</organism>
<dbReference type="AlphaFoldDB" id="E8MZL8"/>
<evidence type="ECO:0000313" key="7">
    <source>
        <dbReference type="Proteomes" id="UP000008922"/>
    </source>
</evidence>
<feature type="domain" description="S1 motif" evidence="5">
    <location>
        <begin position="102"/>
        <end position="171"/>
    </location>
</feature>
<gene>
    <name evidence="6" type="ordered locus">ANT_25400</name>
</gene>
<feature type="compositionally biased region" description="Basic and acidic residues" evidence="4">
    <location>
        <begin position="190"/>
        <end position="209"/>
    </location>
</feature>
<name>E8MZL8_ANATU</name>
<dbReference type="KEGG" id="atm:ANT_25400"/>
<dbReference type="SMART" id="SM00316">
    <property type="entry name" value="S1"/>
    <property type="match status" value="2"/>
</dbReference>
<evidence type="ECO:0000256" key="1">
    <source>
        <dbReference type="ARBA" id="ARBA00006767"/>
    </source>
</evidence>
<feature type="region of interest" description="Disordered" evidence="4">
    <location>
        <begin position="179"/>
        <end position="227"/>
    </location>
</feature>
<accession>E8MZL8</accession>
<dbReference type="InterPro" id="IPR012340">
    <property type="entry name" value="NA-bd_OB-fold"/>
</dbReference>
<feature type="region of interest" description="Disordered" evidence="4">
    <location>
        <begin position="258"/>
        <end position="292"/>
    </location>
</feature>
<dbReference type="HOGENOM" id="CLU_952012_0_0_0"/>
<dbReference type="GO" id="GO:0006412">
    <property type="term" value="P:translation"/>
    <property type="evidence" value="ECO:0007669"/>
    <property type="project" value="TreeGrafter"/>
</dbReference>
<dbReference type="GO" id="GO:0005737">
    <property type="term" value="C:cytoplasm"/>
    <property type="evidence" value="ECO:0007669"/>
    <property type="project" value="UniProtKB-ARBA"/>
</dbReference>
<evidence type="ECO:0000313" key="6">
    <source>
        <dbReference type="EMBL" id="BAJ64566.1"/>
    </source>
</evidence>
<dbReference type="Pfam" id="PF00575">
    <property type="entry name" value="S1"/>
    <property type="match status" value="2"/>
</dbReference>
<evidence type="ECO:0000256" key="4">
    <source>
        <dbReference type="SAM" id="MobiDB-lite"/>
    </source>
</evidence>
<dbReference type="Gene3D" id="2.40.50.140">
    <property type="entry name" value="Nucleic acid-binding proteins"/>
    <property type="match status" value="2"/>
</dbReference>
<protein>
    <recommendedName>
        <fullName evidence="5">S1 motif domain-containing protein</fullName>
    </recommendedName>
</protein>
<dbReference type="PROSITE" id="PS50126">
    <property type="entry name" value="S1"/>
    <property type="match status" value="2"/>
</dbReference>
<dbReference type="SUPFAM" id="SSF50249">
    <property type="entry name" value="Nucleic acid-binding proteins"/>
    <property type="match status" value="2"/>
</dbReference>
<dbReference type="InterPro" id="IPR003029">
    <property type="entry name" value="S1_domain"/>
</dbReference>
<feature type="compositionally biased region" description="Basic residues" evidence="4">
    <location>
        <begin position="210"/>
        <end position="219"/>
    </location>
</feature>
<dbReference type="EMBL" id="AP012029">
    <property type="protein sequence ID" value="BAJ64566.1"/>
    <property type="molecule type" value="Genomic_DNA"/>
</dbReference>
<feature type="compositionally biased region" description="Basic and acidic residues" evidence="4">
    <location>
        <begin position="258"/>
        <end position="268"/>
    </location>
</feature>
<feature type="domain" description="S1 motif" evidence="5">
    <location>
        <begin position="19"/>
        <end position="89"/>
    </location>
</feature>
<comment type="similarity">
    <text evidence="1">Belongs to the bacterial ribosomal protein bS1 family.</text>
</comment>
<dbReference type="GO" id="GO:0003735">
    <property type="term" value="F:structural constituent of ribosome"/>
    <property type="evidence" value="ECO:0007669"/>
    <property type="project" value="TreeGrafter"/>
</dbReference>
<dbReference type="InParanoid" id="E8MZL8"/>
<proteinExistence type="inferred from homology"/>
<dbReference type="OrthoDB" id="9810507at2"/>
<dbReference type="Proteomes" id="UP000008922">
    <property type="component" value="Chromosome"/>
</dbReference>
<evidence type="ECO:0000259" key="5">
    <source>
        <dbReference type="PROSITE" id="PS50126"/>
    </source>
</evidence>
<dbReference type="GO" id="GO:0003729">
    <property type="term" value="F:mRNA binding"/>
    <property type="evidence" value="ECO:0007669"/>
    <property type="project" value="TreeGrafter"/>
</dbReference>
<evidence type="ECO:0000256" key="2">
    <source>
        <dbReference type="ARBA" id="ARBA00022980"/>
    </source>
</evidence>
<dbReference type="eggNOG" id="COG0539">
    <property type="taxonomic scope" value="Bacteria"/>
</dbReference>